<evidence type="ECO:0000313" key="2">
    <source>
        <dbReference type="EMBL" id="MBH1788839.1"/>
    </source>
</evidence>
<name>A0AA40Y314_STEMA</name>
<evidence type="ECO:0000313" key="3">
    <source>
        <dbReference type="EMBL" id="QNG78962.1"/>
    </source>
</evidence>
<sequence>MFGWLFTQYRKPGKLHFGSKWLNLHGRFFIGNPERFGLSDCRENVLTSYYYLRADRKMPVANDEDFDAWRMDALRASQVRHASEKHVSKAGFLVTSAACVALCFGALVVNKVKGTRPSPAAIQLAPSLSLNECKKKWTSGTITPQEIVACQALSQTNNNNNGRH</sequence>
<dbReference type="EMBL" id="ABLOJW010000025">
    <property type="protein sequence ID" value="EKT4094273.1"/>
    <property type="molecule type" value="Genomic_DNA"/>
</dbReference>
<protein>
    <submittedName>
        <fullName evidence="2">Uncharacterized protein</fullName>
    </submittedName>
</protein>
<proteinExistence type="predicted"/>
<gene>
    <name evidence="3" type="ORF">GPNADHDJ_03189</name>
    <name evidence="2" type="ORF">I5V89_03020</name>
    <name evidence="1" type="ORF">QEG23_003826</name>
</gene>
<reference evidence="2" key="2">
    <citation type="submission" date="2020-11" db="EMBL/GenBank/DDBJ databases">
        <title>Enhanced detection system for hospital associated transmission using whole genome sequencing surveillance.</title>
        <authorList>
            <person name="Harrison L.H."/>
            <person name="Van Tyne D."/>
            <person name="Marsh J.W."/>
            <person name="Griffith M.P."/>
            <person name="Snyder D.J."/>
            <person name="Cooper V.S."/>
            <person name="Mustapha M."/>
        </authorList>
    </citation>
    <scope>NUCLEOTIDE SEQUENCE</scope>
    <source>
        <strain evidence="2">STEN00053</strain>
    </source>
</reference>
<dbReference type="Proteomes" id="UP000634179">
    <property type="component" value="Unassembled WGS sequence"/>
</dbReference>
<evidence type="ECO:0000313" key="4">
    <source>
        <dbReference type="Proteomes" id="UP000515598"/>
    </source>
</evidence>
<evidence type="ECO:0000313" key="1">
    <source>
        <dbReference type="EMBL" id="EKT4094273.1"/>
    </source>
</evidence>
<accession>A0AA40Y314</accession>
<organism evidence="2 5">
    <name type="scientific">Stenotrophomonas maltophilia</name>
    <name type="common">Pseudomonas maltophilia</name>
    <name type="synonym">Xanthomonas maltophilia</name>
    <dbReference type="NCBI Taxonomy" id="40324"/>
    <lineage>
        <taxon>Bacteria</taxon>
        <taxon>Pseudomonadati</taxon>
        <taxon>Pseudomonadota</taxon>
        <taxon>Gammaproteobacteria</taxon>
        <taxon>Lysobacterales</taxon>
        <taxon>Lysobacteraceae</taxon>
        <taxon>Stenotrophomonas</taxon>
        <taxon>Stenotrophomonas maltophilia group</taxon>
    </lineage>
</organism>
<reference evidence="3 4" key="1">
    <citation type="submission" date="2020-08" db="EMBL/GenBank/DDBJ databases">
        <title>Phenotypic and transcriptomic analysis of seven clinical Stenotrophomonas maltophilia isolates identify a small set of shared and commonly regulated genes involved in biofilm lifestyle.</title>
        <authorList>
            <person name="Alio I."/>
            <person name="Gudzuhn M."/>
            <person name="Streit W."/>
        </authorList>
    </citation>
    <scope>NUCLEOTIDE SEQUENCE [LARGE SCALE GENOMIC DNA]</scope>
    <source>
        <strain evidence="3 4">UHH_SKK55</strain>
    </source>
</reference>
<dbReference type="EMBL" id="JADUOV010000001">
    <property type="protein sequence ID" value="MBH1788839.1"/>
    <property type="molecule type" value="Genomic_DNA"/>
</dbReference>
<dbReference type="AlphaFoldDB" id="A0AA40Y314"/>
<dbReference type="EMBL" id="CP060025">
    <property type="protein sequence ID" value="QNG78962.1"/>
    <property type="molecule type" value="Genomic_DNA"/>
</dbReference>
<reference evidence="1" key="3">
    <citation type="submission" date="2022-07" db="EMBL/GenBank/DDBJ databases">
        <authorList>
            <consortium name="DAFM: The Division of Animal and Food Microbiology"/>
        </authorList>
    </citation>
    <scope>NUCLEOTIDE SEQUENCE</scope>
    <source>
        <strain evidence="1">19MO01SH01-2</strain>
    </source>
</reference>
<dbReference type="Proteomes" id="UP001218208">
    <property type="component" value="Unassembled WGS sequence"/>
</dbReference>
<evidence type="ECO:0000313" key="5">
    <source>
        <dbReference type="Proteomes" id="UP000634179"/>
    </source>
</evidence>
<dbReference type="Proteomes" id="UP000515598">
    <property type="component" value="Chromosome"/>
</dbReference>
<dbReference type="RefSeq" id="WP_064968313.1">
    <property type="nucleotide sequence ID" value="NZ_CP040433.1"/>
</dbReference>